<keyword evidence="1" id="KW-0732">Signal</keyword>
<accession>A0ABS3CME1</accession>
<evidence type="ECO:0000256" key="1">
    <source>
        <dbReference type="SAM" id="SignalP"/>
    </source>
</evidence>
<dbReference type="Proteomes" id="UP000663992">
    <property type="component" value="Unassembled WGS sequence"/>
</dbReference>
<sequence>MKKTIASALLALVVGCNQATSSPIDEKSACELLDAGSLQNILAANIELQTTLVDDFERRLSGVASRCKVLFVDDPAPTTFAEQFKQRTLIFSLYTPESFAKGNSLMEEKGKKPTLDFERHWSNLSRNQKVDDLARGQGFIREVSVGKMKETQGLLRHDDLLVVISVANAPADTAQKLLTTISEHGKF</sequence>
<keyword evidence="3" id="KW-1185">Reference proteome</keyword>
<name>A0ABS3CME1_9ALTE</name>
<gene>
    <name evidence="2" type="ORF">J0A65_00305</name>
</gene>
<protein>
    <recommendedName>
        <fullName evidence="4">Lipoprotein</fullName>
    </recommendedName>
</protein>
<evidence type="ECO:0000313" key="2">
    <source>
        <dbReference type="EMBL" id="MBN7818278.1"/>
    </source>
</evidence>
<reference evidence="2 3" key="1">
    <citation type="submission" date="2021-03" db="EMBL/GenBank/DDBJ databases">
        <title>novel species isolated from a fishpond in China.</title>
        <authorList>
            <person name="Lu H."/>
            <person name="Cai Z."/>
        </authorList>
    </citation>
    <scope>NUCLEOTIDE SEQUENCE [LARGE SCALE GENOMIC DNA]</scope>
    <source>
        <strain evidence="2 3">Y57</strain>
    </source>
</reference>
<feature type="chain" id="PRO_5045558993" description="Lipoprotein" evidence="1">
    <location>
        <begin position="20"/>
        <end position="187"/>
    </location>
</feature>
<feature type="signal peptide" evidence="1">
    <location>
        <begin position="1"/>
        <end position="19"/>
    </location>
</feature>
<dbReference type="EMBL" id="JAFKCS010000001">
    <property type="protein sequence ID" value="MBN7818278.1"/>
    <property type="molecule type" value="Genomic_DNA"/>
</dbReference>
<dbReference type="RefSeq" id="WP_206592117.1">
    <property type="nucleotide sequence ID" value="NZ_JAFKCS010000001.1"/>
</dbReference>
<organism evidence="2 3">
    <name type="scientific">Bowmanella yangjiangensis</name>
    <dbReference type="NCBI Taxonomy" id="2811230"/>
    <lineage>
        <taxon>Bacteria</taxon>
        <taxon>Pseudomonadati</taxon>
        <taxon>Pseudomonadota</taxon>
        <taxon>Gammaproteobacteria</taxon>
        <taxon>Alteromonadales</taxon>
        <taxon>Alteromonadaceae</taxon>
        <taxon>Bowmanella</taxon>
    </lineage>
</organism>
<evidence type="ECO:0000313" key="3">
    <source>
        <dbReference type="Proteomes" id="UP000663992"/>
    </source>
</evidence>
<proteinExistence type="predicted"/>
<evidence type="ECO:0008006" key="4">
    <source>
        <dbReference type="Google" id="ProtNLM"/>
    </source>
</evidence>
<dbReference type="PROSITE" id="PS51257">
    <property type="entry name" value="PROKAR_LIPOPROTEIN"/>
    <property type="match status" value="1"/>
</dbReference>
<comment type="caution">
    <text evidence="2">The sequence shown here is derived from an EMBL/GenBank/DDBJ whole genome shotgun (WGS) entry which is preliminary data.</text>
</comment>